<dbReference type="Proteomes" id="UP000236162">
    <property type="component" value="Unassembled WGS sequence"/>
</dbReference>
<dbReference type="Proteomes" id="UP000292648">
    <property type="component" value="Unassembled WGS sequence"/>
</dbReference>
<evidence type="ECO:0000313" key="4">
    <source>
        <dbReference type="Proteomes" id="UP000236162"/>
    </source>
</evidence>
<dbReference type="RefSeq" id="WP_021731961.1">
    <property type="nucleotide sequence ID" value="NZ_AVAI01000131.1"/>
</dbReference>
<evidence type="ECO:0000313" key="6">
    <source>
        <dbReference type="Proteomes" id="UP000292648"/>
    </source>
</evidence>
<reference evidence="2 4" key="1">
    <citation type="submission" date="2017-04" db="EMBL/GenBank/DDBJ databases">
        <title>In vitro and in silico characterization of Lactobacillus paraplantarum D2-1, a starter culture for soymilk fermentation.</title>
        <authorList>
            <person name="Endo A."/>
            <person name="Sasaki F."/>
            <person name="Maeno S."/>
            <person name="Kanesaki Y."/>
            <person name="Kubota E."/>
            <person name="Torres G.A."/>
            <person name="Tomita S."/>
            <person name="Nakagawa J."/>
        </authorList>
    </citation>
    <scope>NUCLEOTIDE SEQUENCE [LARGE SCALE GENOMIC DNA]</scope>
    <source>
        <strain evidence="2 4">D2-1</strain>
    </source>
</reference>
<dbReference type="eggNOG" id="ENOG50309K5">
    <property type="taxonomic scope" value="Bacteria"/>
</dbReference>
<dbReference type="EMBL" id="BDOR01000005">
    <property type="protein sequence ID" value="GBF01748.1"/>
    <property type="molecule type" value="Genomic_DNA"/>
</dbReference>
<proteinExistence type="predicted"/>
<accession>A0A098R8W4</accession>
<organism evidence="3 6">
    <name type="scientific">Lactiplantibacillus paraplantarum</name>
    <dbReference type="NCBI Taxonomy" id="60520"/>
    <lineage>
        <taxon>Bacteria</taxon>
        <taxon>Bacillati</taxon>
        <taxon>Bacillota</taxon>
        <taxon>Bacilli</taxon>
        <taxon>Lactobacillales</taxon>
        <taxon>Lactobacillaceae</taxon>
        <taxon>Lactiplantibacillus</taxon>
    </lineage>
</organism>
<dbReference type="KEGG" id="lpx:ASU28_01800"/>
<reference evidence="3 6" key="3">
    <citation type="submission" date="2019-01" db="EMBL/GenBank/DDBJ databases">
        <title>Draft genome sequence of Lactobacillus paraplantarum OSY-TC318, a Producer of the novel lantibiotic Paraplantaracin TC318.</title>
        <authorList>
            <person name="Hussein W.E."/>
            <person name="Huang E."/>
            <person name="Yousef A.E."/>
        </authorList>
    </citation>
    <scope>NUCLEOTIDE SEQUENCE [LARGE SCALE GENOMIC DNA]</scope>
    <source>
        <strain evidence="3 6">OSY-TC318</strain>
    </source>
</reference>
<dbReference type="EMBL" id="CP032744">
    <property type="protein sequence ID" value="AYJ37584.1"/>
    <property type="molecule type" value="Genomic_DNA"/>
</dbReference>
<dbReference type="Proteomes" id="UP000277896">
    <property type="component" value="Chromosome"/>
</dbReference>
<name>A0A098R8W4_9LACO</name>
<reference evidence="1 5" key="2">
    <citation type="submission" date="2018-10" db="EMBL/GenBank/DDBJ databases">
        <title>Genome seuquencing of Lactobacillus species.</title>
        <authorList>
            <person name="Baek C."/>
            <person name="Yi H."/>
        </authorList>
    </citation>
    <scope>NUCLEOTIDE SEQUENCE [LARGE SCALE GENOMIC DNA]</scope>
    <source>
        <strain evidence="1 5">DSM 10667</strain>
    </source>
</reference>
<evidence type="ECO:0000313" key="3">
    <source>
        <dbReference type="EMBL" id="TBX52341.1"/>
    </source>
</evidence>
<evidence type="ECO:0000313" key="5">
    <source>
        <dbReference type="Proteomes" id="UP000277896"/>
    </source>
</evidence>
<evidence type="ECO:0000313" key="1">
    <source>
        <dbReference type="EMBL" id="AYJ37584.1"/>
    </source>
</evidence>
<sequence length="388" mass="43587">MSSIIESLQLAAQQVHLINLYQANSEVVYTGYIDRLAPDGVVVNTYDDAGLQDGAVFMRYDVIDEVEMMSEDLDNMAFRLENAATEGLSGVPQPTVALDEQRPVLNQLVDQAKADQQVVLLVLEDNENYLEGQVQQMTDQTMTFTTFDKFNFKNNDQQEIPLADIQILEFCGNELLLESAFVKTAHTHQPTVKVSDINDIDTTLKTALTEHHLIAIRSADGSDMFFVGFINALNADSVLLNLIDMTGQFGGYTLCRRSLIESVTTQSDYLQTMRGFIELNRQYELNVQPVLNDERLFDATTDLFDSLLRQAAAFNNLVHITTENPMLPTMTGYPGTLTNGHFIFYNVDDDNQINHVGTMIELDQVVELSFGYMDAYLLEKRLKSTGNL</sequence>
<evidence type="ECO:0000313" key="2">
    <source>
        <dbReference type="EMBL" id="GBF01748.1"/>
    </source>
</evidence>
<dbReference type="HOGENOM" id="CLU_713275_0_0_9"/>
<protein>
    <submittedName>
        <fullName evidence="3">Uncharacterized protein</fullName>
    </submittedName>
</protein>
<keyword evidence="4" id="KW-1185">Reference proteome</keyword>
<gene>
    <name evidence="3" type="ORF">EUZ87_01625</name>
    <name evidence="1" type="ORF">LP667_01480</name>
    <name evidence="2" type="ORF">LPPLD21_01280</name>
</gene>
<dbReference type="AlphaFoldDB" id="A0A098R8W4"/>
<dbReference type="EMBL" id="SEHH01000011">
    <property type="protein sequence ID" value="TBX52341.1"/>
    <property type="molecule type" value="Genomic_DNA"/>
</dbReference>